<name>A0A450XPL1_9GAMM</name>
<protein>
    <submittedName>
        <fullName evidence="1">Uncharacterized protein</fullName>
    </submittedName>
</protein>
<evidence type="ECO:0000313" key="1">
    <source>
        <dbReference type="EMBL" id="VFK31184.1"/>
    </source>
</evidence>
<sequence>MHSGFFEYPAKSGFLYREIAFPHYRRHLDKELPLEAQRKKQRLFRYLENFRQNDQKI</sequence>
<accession>A0A450XPL1</accession>
<organism evidence="1">
    <name type="scientific">Candidatus Kentrum sp. LPFa</name>
    <dbReference type="NCBI Taxonomy" id="2126335"/>
    <lineage>
        <taxon>Bacteria</taxon>
        <taxon>Pseudomonadati</taxon>
        <taxon>Pseudomonadota</taxon>
        <taxon>Gammaproteobacteria</taxon>
        <taxon>Candidatus Kentrum</taxon>
    </lineage>
</organism>
<reference evidence="1" key="1">
    <citation type="submission" date="2019-02" db="EMBL/GenBank/DDBJ databases">
        <authorList>
            <person name="Gruber-Vodicka R. H."/>
            <person name="Seah K. B. B."/>
        </authorList>
    </citation>
    <scope>NUCLEOTIDE SEQUENCE</scope>
    <source>
        <strain evidence="1">BECK_S426</strain>
    </source>
</reference>
<dbReference type="AlphaFoldDB" id="A0A450XPL1"/>
<dbReference type="EMBL" id="CAADFP010000130">
    <property type="protein sequence ID" value="VFK31184.1"/>
    <property type="molecule type" value="Genomic_DNA"/>
</dbReference>
<proteinExistence type="predicted"/>
<gene>
    <name evidence="1" type="ORF">BECKLPF1236C_GA0070990_101306</name>
</gene>